<keyword evidence="5" id="KW-0143">Chaperone</keyword>
<keyword evidence="2" id="KW-0812">Transmembrane</keyword>
<reference evidence="9 10" key="1">
    <citation type="submission" date="2024-03" db="EMBL/GenBank/DDBJ databases">
        <title>Aureococcus anophagefferens CCMP1851 and Kratosvirus quantuckense: Draft genome of a second virus-susceptible host strain in the model system.</title>
        <authorList>
            <person name="Chase E."/>
            <person name="Truchon A.R."/>
            <person name="Schepens W."/>
            <person name="Wilhelm S.W."/>
        </authorList>
    </citation>
    <scope>NUCLEOTIDE SEQUENCE [LARGE SCALE GENOMIC DNA]</scope>
    <source>
        <strain evidence="9 10">CCMP1851</strain>
    </source>
</reference>
<feature type="chain" id="PRO_5045633280" evidence="7">
    <location>
        <begin position="17"/>
        <end position="336"/>
    </location>
</feature>
<keyword evidence="7" id="KW-0732">Signal</keyword>
<sequence>MLKVAVLAASLAAAAGKAKFEDKWEKFCGVPDCYTELGLVPNATKAQIRRQYRTLSLEFHPDKNPGDAAALARFNKIARANEVLTDDELRKKLDYYTENPGEYWSLYGSFIDFKYKPKTDLRFAVFLILLFASLVQPALQLSKHQLYVAQLTKACLMKSRDSSLSADIRLRADEIVKAEAAARKKDKSKARMTSKEERELLETTVKDLVAASDLPAEFAYPSAKDTILYKLVAGPLAKFNEQKRAKDVQARLAAGAALSEAEMQELMETYLGGPEEWDALSDKDQDALFAAKCHVKANFDTWRAKNPKAEVAAAKSPSKKELRQRKKGAPAFVMED</sequence>
<comment type="caution">
    <text evidence="9">The sequence shown here is derived from an EMBL/GenBank/DDBJ whole genome shotgun (WGS) entry which is preliminary data.</text>
</comment>
<evidence type="ECO:0000313" key="9">
    <source>
        <dbReference type="EMBL" id="KAK7241825.1"/>
    </source>
</evidence>
<dbReference type="SMART" id="SM00271">
    <property type="entry name" value="DnaJ"/>
    <property type="match status" value="1"/>
</dbReference>
<dbReference type="InterPro" id="IPR044632">
    <property type="entry name" value="DNAJC25-like"/>
</dbReference>
<keyword evidence="3" id="KW-1133">Transmembrane helix</keyword>
<feature type="domain" description="J" evidence="8">
    <location>
        <begin position="32"/>
        <end position="97"/>
    </location>
</feature>
<evidence type="ECO:0000313" key="10">
    <source>
        <dbReference type="Proteomes" id="UP001363151"/>
    </source>
</evidence>
<keyword evidence="4" id="KW-0472">Membrane</keyword>
<evidence type="ECO:0000259" key="8">
    <source>
        <dbReference type="PROSITE" id="PS50076"/>
    </source>
</evidence>
<feature type="signal peptide" evidence="7">
    <location>
        <begin position="1"/>
        <end position="16"/>
    </location>
</feature>
<dbReference type="SUPFAM" id="SSF46565">
    <property type="entry name" value="Chaperone J-domain"/>
    <property type="match status" value="1"/>
</dbReference>
<evidence type="ECO:0000256" key="2">
    <source>
        <dbReference type="ARBA" id="ARBA00022692"/>
    </source>
</evidence>
<evidence type="ECO:0000256" key="6">
    <source>
        <dbReference type="SAM" id="MobiDB-lite"/>
    </source>
</evidence>
<keyword evidence="10" id="KW-1185">Reference proteome</keyword>
<dbReference type="Pfam" id="PF00226">
    <property type="entry name" value="DnaJ"/>
    <property type="match status" value="1"/>
</dbReference>
<accession>A0ABR1G0C0</accession>
<gene>
    <name evidence="9" type="primary">dnaJ3</name>
    <name evidence="9" type="ORF">SO694_00019144</name>
</gene>
<comment type="subcellular location">
    <subcellularLocation>
        <location evidence="1">Membrane</location>
        <topology evidence="1">Multi-pass membrane protein</topology>
    </subcellularLocation>
</comment>
<evidence type="ECO:0000256" key="7">
    <source>
        <dbReference type="SAM" id="SignalP"/>
    </source>
</evidence>
<name>A0ABR1G0C0_AURAN</name>
<evidence type="ECO:0000256" key="5">
    <source>
        <dbReference type="ARBA" id="ARBA00023186"/>
    </source>
</evidence>
<dbReference type="InterPro" id="IPR001623">
    <property type="entry name" value="DnaJ_domain"/>
</dbReference>
<dbReference type="Proteomes" id="UP001363151">
    <property type="component" value="Unassembled WGS sequence"/>
</dbReference>
<dbReference type="Gene3D" id="1.10.287.110">
    <property type="entry name" value="DnaJ domain"/>
    <property type="match status" value="1"/>
</dbReference>
<protein>
    <submittedName>
        <fullName evidence="9">Molecular chaperone</fullName>
    </submittedName>
</protein>
<dbReference type="PANTHER" id="PTHR44176">
    <property type="entry name" value="DNAJ HOMOLOG SUBFAMILY C MEMBER 25"/>
    <property type="match status" value="1"/>
</dbReference>
<dbReference type="PROSITE" id="PS50076">
    <property type="entry name" value="DNAJ_2"/>
    <property type="match status" value="1"/>
</dbReference>
<feature type="region of interest" description="Disordered" evidence="6">
    <location>
        <begin position="310"/>
        <end position="336"/>
    </location>
</feature>
<organism evidence="9 10">
    <name type="scientific">Aureococcus anophagefferens</name>
    <name type="common">Harmful bloom alga</name>
    <dbReference type="NCBI Taxonomy" id="44056"/>
    <lineage>
        <taxon>Eukaryota</taxon>
        <taxon>Sar</taxon>
        <taxon>Stramenopiles</taxon>
        <taxon>Ochrophyta</taxon>
        <taxon>Pelagophyceae</taxon>
        <taxon>Pelagomonadales</taxon>
        <taxon>Pelagomonadaceae</taxon>
        <taxon>Aureococcus</taxon>
    </lineage>
</organism>
<evidence type="ECO:0000256" key="1">
    <source>
        <dbReference type="ARBA" id="ARBA00004141"/>
    </source>
</evidence>
<proteinExistence type="predicted"/>
<dbReference type="CDD" id="cd06257">
    <property type="entry name" value="DnaJ"/>
    <property type="match status" value="1"/>
</dbReference>
<dbReference type="PANTHER" id="PTHR44176:SF1">
    <property type="entry name" value="DNAJ HOMOLOG SUBFAMILY C MEMBER 25"/>
    <property type="match status" value="1"/>
</dbReference>
<evidence type="ECO:0000256" key="3">
    <source>
        <dbReference type="ARBA" id="ARBA00022989"/>
    </source>
</evidence>
<dbReference type="InterPro" id="IPR036869">
    <property type="entry name" value="J_dom_sf"/>
</dbReference>
<dbReference type="EMBL" id="JBBJCI010000152">
    <property type="protein sequence ID" value="KAK7241825.1"/>
    <property type="molecule type" value="Genomic_DNA"/>
</dbReference>
<evidence type="ECO:0000256" key="4">
    <source>
        <dbReference type="ARBA" id="ARBA00023136"/>
    </source>
</evidence>
<dbReference type="PRINTS" id="PR00625">
    <property type="entry name" value="JDOMAIN"/>
</dbReference>